<gene>
    <name evidence="2" type="primary">A09p016700.1_BraROA</name>
    <name evidence="2" type="ORF">IGI04_034260</name>
</gene>
<comment type="caution">
    <text evidence="2">The sequence shown here is derived from an EMBL/GenBank/DDBJ whole genome shotgun (WGS) entry which is preliminary data.</text>
</comment>
<name>A0ABQ7LA86_BRACM</name>
<sequence>MKTAGVIKIFGLMLSFLLIAITPSGAVVAGEKEVETPPPVIFVLSSSDDVVRVSTELNIMFARRFFCRDESGYWRVANSSLPIKEVVLSGSKSTYDSTFTIQKSVNGSYKFAFGSADKPTNIGLDGIYPGISRLVLSNSSSFGVSFIPG</sequence>
<keyword evidence="3" id="KW-1185">Reference proteome</keyword>
<dbReference type="InterPro" id="IPR011065">
    <property type="entry name" value="Kunitz_inhibitor_STI-like_sf"/>
</dbReference>
<dbReference type="Proteomes" id="UP000823674">
    <property type="component" value="Chromosome A09"/>
</dbReference>
<evidence type="ECO:0000256" key="1">
    <source>
        <dbReference type="SAM" id="SignalP"/>
    </source>
</evidence>
<protein>
    <submittedName>
        <fullName evidence="2">Uncharacterized protein</fullName>
    </submittedName>
</protein>
<dbReference type="EMBL" id="JADBGQ010000008">
    <property type="protein sequence ID" value="KAG5382790.1"/>
    <property type="molecule type" value="Genomic_DNA"/>
</dbReference>
<feature type="signal peptide" evidence="1">
    <location>
        <begin position="1"/>
        <end position="26"/>
    </location>
</feature>
<organism evidence="2 3">
    <name type="scientific">Brassica rapa subsp. trilocularis</name>
    <dbReference type="NCBI Taxonomy" id="1813537"/>
    <lineage>
        <taxon>Eukaryota</taxon>
        <taxon>Viridiplantae</taxon>
        <taxon>Streptophyta</taxon>
        <taxon>Embryophyta</taxon>
        <taxon>Tracheophyta</taxon>
        <taxon>Spermatophyta</taxon>
        <taxon>Magnoliopsida</taxon>
        <taxon>eudicotyledons</taxon>
        <taxon>Gunneridae</taxon>
        <taxon>Pentapetalae</taxon>
        <taxon>rosids</taxon>
        <taxon>malvids</taxon>
        <taxon>Brassicales</taxon>
        <taxon>Brassicaceae</taxon>
        <taxon>Brassiceae</taxon>
        <taxon>Brassica</taxon>
    </lineage>
</organism>
<dbReference type="PANTHER" id="PTHR33107:SF53">
    <property type="entry name" value="NEPROSIN DOMAIN-CONTAINING PROTEIN"/>
    <property type="match status" value="1"/>
</dbReference>
<dbReference type="PANTHER" id="PTHR33107">
    <property type="entry name" value="KUNITZ TRYPSIN INHIBITOR 2"/>
    <property type="match status" value="1"/>
</dbReference>
<evidence type="ECO:0000313" key="3">
    <source>
        <dbReference type="Proteomes" id="UP000823674"/>
    </source>
</evidence>
<keyword evidence="1" id="KW-0732">Signal</keyword>
<reference evidence="2 3" key="1">
    <citation type="submission" date="2021-03" db="EMBL/GenBank/DDBJ databases">
        <authorList>
            <person name="King G.J."/>
            <person name="Bancroft I."/>
            <person name="Baten A."/>
            <person name="Bloomfield J."/>
            <person name="Borpatragohain P."/>
            <person name="He Z."/>
            <person name="Irish N."/>
            <person name="Irwin J."/>
            <person name="Liu K."/>
            <person name="Mauleon R.P."/>
            <person name="Moore J."/>
            <person name="Morris R."/>
            <person name="Ostergaard L."/>
            <person name="Wang B."/>
            <person name="Wells R."/>
        </authorList>
    </citation>
    <scope>NUCLEOTIDE SEQUENCE [LARGE SCALE GENOMIC DNA]</scope>
    <source>
        <strain evidence="2">R-o-18</strain>
        <tissue evidence="2">Leaf</tissue>
    </source>
</reference>
<dbReference type="SMART" id="SM00452">
    <property type="entry name" value="STI"/>
    <property type="match status" value="1"/>
</dbReference>
<dbReference type="InterPro" id="IPR002160">
    <property type="entry name" value="Prot_inh_Kunz-lg"/>
</dbReference>
<evidence type="ECO:0000313" key="2">
    <source>
        <dbReference type="EMBL" id="KAG5382790.1"/>
    </source>
</evidence>
<dbReference type="Pfam" id="PF00197">
    <property type="entry name" value="Kunitz_legume"/>
    <property type="match status" value="1"/>
</dbReference>
<dbReference type="SUPFAM" id="SSF50386">
    <property type="entry name" value="STI-like"/>
    <property type="match status" value="1"/>
</dbReference>
<dbReference type="Gene3D" id="2.80.10.50">
    <property type="match status" value="1"/>
</dbReference>
<feature type="chain" id="PRO_5047128962" evidence="1">
    <location>
        <begin position="27"/>
        <end position="149"/>
    </location>
</feature>
<proteinExistence type="predicted"/>
<accession>A0ABQ7LA86</accession>